<feature type="coiled-coil region" evidence="1">
    <location>
        <begin position="54"/>
        <end position="81"/>
    </location>
</feature>
<dbReference type="AlphaFoldDB" id="A0AAN8WR97"/>
<proteinExistence type="predicted"/>
<gene>
    <name evidence="3" type="ORF">SK128_014652</name>
</gene>
<evidence type="ECO:0000313" key="4">
    <source>
        <dbReference type="Proteomes" id="UP001381693"/>
    </source>
</evidence>
<dbReference type="EMBL" id="JAXCGZ010019563">
    <property type="protein sequence ID" value="KAK7065984.1"/>
    <property type="molecule type" value="Genomic_DNA"/>
</dbReference>
<dbReference type="Proteomes" id="UP001381693">
    <property type="component" value="Unassembled WGS sequence"/>
</dbReference>
<feature type="region of interest" description="Disordered" evidence="2">
    <location>
        <begin position="270"/>
        <end position="289"/>
    </location>
</feature>
<accession>A0AAN8WR97</accession>
<keyword evidence="1" id="KW-0175">Coiled coil</keyword>
<protein>
    <submittedName>
        <fullName evidence="3">Uncharacterized protein</fullName>
    </submittedName>
</protein>
<evidence type="ECO:0000256" key="1">
    <source>
        <dbReference type="SAM" id="Coils"/>
    </source>
</evidence>
<feature type="compositionally biased region" description="Polar residues" evidence="2">
    <location>
        <begin position="327"/>
        <end position="339"/>
    </location>
</feature>
<evidence type="ECO:0000256" key="2">
    <source>
        <dbReference type="SAM" id="MobiDB-lite"/>
    </source>
</evidence>
<name>A0AAN8WR97_HALRR</name>
<keyword evidence="4" id="KW-1185">Reference proteome</keyword>
<feature type="region of interest" description="Disordered" evidence="2">
    <location>
        <begin position="294"/>
        <end position="348"/>
    </location>
</feature>
<sequence length="348" mass="39922">MEQITLISIRSSLYDSLVINFPQFKEKRMVNRRVKDSPLSQETNGEEITEAKCTADLNQAIVNLTEQIKLLNEKIDRLERSKETATCCNHCSLQTLQIPPTNNPLTGNGTKPHESASISAPAIQLYNSFQGLHDECAEYDSPATEEEQCQNILKDQTDAPLPNECLLRRQANIEKSPACKQNEKSMEATYQVYVGGTILTAGQEDVKMELVGHGIPYNKIQVKDLGKMKRGKSFVATVPEKYKNMIFNEQPWLVGIIVWPFLTNRRPRLHAAPYQPRPNNNNRIQDNRRRWSANIYHPPKFNPRSQESQGYSQSPHRNSTRRRQIRVNFSHTSTWQTKRQPPPPYLPQ</sequence>
<feature type="compositionally biased region" description="Polar residues" evidence="2">
    <location>
        <begin position="303"/>
        <end position="317"/>
    </location>
</feature>
<comment type="caution">
    <text evidence="3">The sequence shown here is derived from an EMBL/GenBank/DDBJ whole genome shotgun (WGS) entry which is preliminary data.</text>
</comment>
<organism evidence="3 4">
    <name type="scientific">Halocaridina rubra</name>
    <name type="common">Hawaiian red shrimp</name>
    <dbReference type="NCBI Taxonomy" id="373956"/>
    <lineage>
        <taxon>Eukaryota</taxon>
        <taxon>Metazoa</taxon>
        <taxon>Ecdysozoa</taxon>
        <taxon>Arthropoda</taxon>
        <taxon>Crustacea</taxon>
        <taxon>Multicrustacea</taxon>
        <taxon>Malacostraca</taxon>
        <taxon>Eumalacostraca</taxon>
        <taxon>Eucarida</taxon>
        <taxon>Decapoda</taxon>
        <taxon>Pleocyemata</taxon>
        <taxon>Caridea</taxon>
        <taxon>Atyoidea</taxon>
        <taxon>Atyidae</taxon>
        <taxon>Halocaridina</taxon>
    </lineage>
</organism>
<evidence type="ECO:0000313" key="3">
    <source>
        <dbReference type="EMBL" id="KAK7065984.1"/>
    </source>
</evidence>
<reference evidence="3 4" key="1">
    <citation type="submission" date="2023-11" db="EMBL/GenBank/DDBJ databases">
        <title>Halocaridina rubra genome assembly.</title>
        <authorList>
            <person name="Smith C."/>
        </authorList>
    </citation>
    <scope>NUCLEOTIDE SEQUENCE [LARGE SCALE GENOMIC DNA]</scope>
    <source>
        <strain evidence="3">EP-1</strain>
        <tissue evidence="3">Whole</tissue>
    </source>
</reference>